<dbReference type="CDD" id="cd20264">
    <property type="entry name" value="Complex1_LYR_LYRM4"/>
    <property type="match status" value="1"/>
</dbReference>
<reference evidence="3 4" key="1">
    <citation type="submission" date="2016-09" db="EMBL/GenBank/DDBJ databases">
        <title>Extensive genetic diversity and differential bi-allelic expression allows diatom success in the polar Southern Ocean.</title>
        <authorList>
            <consortium name="DOE Joint Genome Institute"/>
            <person name="Mock T."/>
            <person name="Otillar R.P."/>
            <person name="Strauss J."/>
            <person name="Dupont C."/>
            <person name="Frickenhaus S."/>
            <person name="Maumus F."/>
            <person name="Mcmullan M."/>
            <person name="Sanges R."/>
            <person name="Schmutz J."/>
            <person name="Toseland A."/>
            <person name="Valas R."/>
            <person name="Veluchamy A."/>
            <person name="Ward B.J."/>
            <person name="Allen A."/>
            <person name="Barry K."/>
            <person name="Falciatore A."/>
            <person name="Ferrante M."/>
            <person name="Fortunato A.E."/>
            <person name="Gloeckner G."/>
            <person name="Gruber A."/>
            <person name="Hipkin R."/>
            <person name="Janech M."/>
            <person name="Kroth P."/>
            <person name="Leese F."/>
            <person name="Lindquist E."/>
            <person name="Lyon B.R."/>
            <person name="Martin J."/>
            <person name="Mayer C."/>
            <person name="Parker M."/>
            <person name="Quesneville H."/>
            <person name="Raymond J."/>
            <person name="Uhlig C."/>
            <person name="Valentin K.U."/>
            <person name="Worden A.Z."/>
            <person name="Armbrust E.V."/>
            <person name="Bowler C."/>
            <person name="Green B."/>
            <person name="Moulton V."/>
            <person name="Van Oosterhout C."/>
            <person name="Grigoriev I."/>
        </authorList>
    </citation>
    <scope>NUCLEOTIDE SEQUENCE [LARGE SCALE GENOMIC DNA]</scope>
    <source>
        <strain evidence="3 4">CCMP1102</strain>
    </source>
</reference>
<protein>
    <recommendedName>
        <fullName evidence="2">Complex 1 LYR protein domain-containing protein</fullName>
    </recommendedName>
</protein>
<dbReference type="AlphaFoldDB" id="A0A1E7FPY9"/>
<dbReference type="InterPro" id="IPR045297">
    <property type="entry name" value="Complex1_LYR_LYRM4"/>
</dbReference>
<comment type="similarity">
    <text evidence="1">Belongs to the complex I LYR family.</text>
</comment>
<feature type="domain" description="Complex 1 LYR protein" evidence="2">
    <location>
        <begin position="8"/>
        <end position="59"/>
    </location>
</feature>
<dbReference type="InterPro" id="IPR051522">
    <property type="entry name" value="ISC_assembly_LYR"/>
</dbReference>
<proteinExistence type="inferred from homology"/>
<evidence type="ECO:0000313" key="3">
    <source>
        <dbReference type="EMBL" id="OEU20218.1"/>
    </source>
</evidence>
<evidence type="ECO:0000259" key="2">
    <source>
        <dbReference type="Pfam" id="PF05347"/>
    </source>
</evidence>
<dbReference type="InParanoid" id="A0A1E7FPY9"/>
<dbReference type="OrthoDB" id="275715at2759"/>
<keyword evidence="4" id="KW-1185">Reference proteome</keyword>
<sequence length="87" mass="9887">MSQPQIVLFRNLMKQATQMNDYNFRAYAIRRIRGGFDQNRLLEGNTAQMAIKEGQEQLAVLTRQSVISRLYPSAKSVMDTLPTGVIP</sequence>
<dbReference type="GO" id="GO:0016226">
    <property type="term" value="P:iron-sulfur cluster assembly"/>
    <property type="evidence" value="ECO:0007669"/>
    <property type="project" value="InterPro"/>
</dbReference>
<organism evidence="3 4">
    <name type="scientific">Fragilariopsis cylindrus CCMP1102</name>
    <dbReference type="NCBI Taxonomy" id="635003"/>
    <lineage>
        <taxon>Eukaryota</taxon>
        <taxon>Sar</taxon>
        <taxon>Stramenopiles</taxon>
        <taxon>Ochrophyta</taxon>
        <taxon>Bacillariophyta</taxon>
        <taxon>Bacillariophyceae</taxon>
        <taxon>Bacillariophycidae</taxon>
        <taxon>Bacillariales</taxon>
        <taxon>Bacillariaceae</taxon>
        <taxon>Fragilariopsis</taxon>
    </lineage>
</organism>
<dbReference type="EMBL" id="KV784355">
    <property type="protein sequence ID" value="OEU20218.1"/>
    <property type="molecule type" value="Genomic_DNA"/>
</dbReference>
<gene>
    <name evidence="3" type="ORF">FRACYDRAFT_274699</name>
</gene>
<dbReference type="PANTHER" id="PTHR13166">
    <property type="entry name" value="PROTEIN C6ORF149"/>
    <property type="match status" value="1"/>
</dbReference>
<dbReference type="KEGG" id="fcy:FRACYDRAFT_274699"/>
<dbReference type="GO" id="GO:1990221">
    <property type="term" value="C:L-cysteine desulfurase complex"/>
    <property type="evidence" value="ECO:0007669"/>
    <property type="project" value="TreeGrafter"/>
</dbReference>
<dbReference type="InterPro" id="IPR008011">
    <property type="entry name" value="Complex1_LYR_dom"/>
</dbReference>
<dbReference type="PANTHER" id="PTHR13166:SF7">
    <property type="entry name" value="LYR MOTIF-CONTAINING PROTEIN 4"/>
    <property type="match status" value="1"/>
</dbReference>
<evidence type="ECO:0000313" key="4">
    <source>
        <dbReference type="Proteomes" id="UP000095751"/>
    </source>
</evidence>
<accession>A0A1E7FPY9</accession>
<dbReference type="Pfam" id="PF05347">
    <property type="entry name" value="Complex1_LYR"/>
    <property type="match status" value="1"/>
</dbReference>
<dbReference type="Proteomes" id="UP000095751">
    <property type="component" value="Unassembled WGS sequence"/>
</dbReference>
<name>A0A1E7FPY9_9STRA</name>
<evidence type="ECO:0000256" key="1">
    <source>
        <dbReference type="ARBA" id="ARBA00009508"/>
    </source>
</evidence>
<dbReference type="GO" id="GO:0005739">
    <property type="term" value="C:mitochondrion"/>
    <property type="evidence" value="ECO:0007669"/>
    <property type="project" value="TreeGrafter"/>
</dbReference>